<keyword evidence="1" id="KW-1133">Transmembrane helix</keyword>
<dbReference type="InterPro" id="IPR029675">
    <property type="entry name" value="PGAP4"/>
</dbReference>
<feature type="transmembrane region" description="Helical" evidence="1">
    <location>
        <begin position="251"/>
        <end position="273"/>
    </location>
</feature>
<accession>A0A9W4N2E6</accession>
<dbReference type="GO" id="GO:0000139">
    <property type="term" value="C:Golgi membrane"/>
    <property type="evidence" value="ECO:0007669"/>
    <property type="project" value="InterPro"/>
</dbReference>
<evidence type="ECO:0000256" key="1">
    <source>
        <dbReference type="SAM" id="Phobius"/>
    </source>
</evidence>
<dbReference type="OrthoDB" id="10261782at2759"/>
<feature type="transmembrane region" description="Helical" evidence="1">
    <location>
        <begin position="221"/>
        <end position="239"/>
    </location>
</feature>
<name>A0A9W4N2E6_9EURO</name>
<dbReference type="CDD" id="cd22189">
    <property type="entry name" value="PGAP4-like_fungal"/>
    <property type="match status" value="1"/>
</dbReference>
<evidence type="ECO:0000313" key="3">
    <source>
        <dbReference type="Proteomes" id="UP001152592"/>
    </source>
</evidence>
<dbReference type="AlphaFoldDB" id="A0A9W4N2E6"/>
<protein>
    <submittedName>
        <fullName evidence="2">Uncharacterized protein</fullName>
    </submittedName>
</protein>
<dbReference type="EMBL" id="CAJVPD010000041">
    <property type="protein sequence ID" value="CAG8262776.1"/>
    <property type="molecule type" value="Genomic_DNA"/>
</dbReference>
<evidence type="ECO:0000313" key="2">
    <source>
        <dbReference type="EMBL" id="CAG8262776.1"/>
    </source>
</evidence>
<reference evidence="2" key="1">
    <citation type="submission" date="2021-07" db="EMBL/GenBank/DDBJ databases">
        <authorList>
            <person name="Branca A.L. A."/>
        </authorList>
    </citation>
    <scope>NUCLEOTIDE SEQUENCE</scope>
</reference>
<dbReference type="PANTHER" id="PTHR31410:SF1">
    <property type="entry name" value="POST-GPI ATTACHMENT TO PROTEINS FACTOR 4"/>
    <property type="match status" value="1"/>
</dbReference>
<comment type="caution">
    <text evidence="2">The sequence shown here is derived from an EMBL/GenBank/DDBJ whole genome shotgun (WGS) entry which is preliminary data.</text>
</comment>
<dbReference type="GO" id="GO:0006506">
    <property type="term" value="P:GPI anchor biosynthetic process"/>
    <property type="evidence" value="ECO:0007669"/>
    <property type="project" value="InterPro"/>
</dbReference>
<keyword evidence="1" id="KW-0472">Membrane</keyword>
<gene>
    <name evidence="2" type="ORF">PSALAMII_LOCUS983</name>
</gene>
<dbReference type="GO" id="GO:0016757">
    <property type="term" value="F:glycosyltransferase activity"/>
    <property type="evidence" value="ECO:0007669"/>
    <property type="project" value="InterPro"/>
</dbReference>
<proteinExistence type="predicted"/>
<sequence length="373" mass="43433">MFDLTRRLCCDLISFFFDPSRAYERRYLLVRIAEAEDFLWDAGDVNKPARSKTWTFTICVGISTVVRRKQQYVGLIVVSLLDGLSEEERRSVFLNLLISNIEPSTHPSFSEKWVEMLLDRLLTYGKDDPDFAQLKTWEDGGWYWNKTIYDYTYLLKNCYDIGAEYVAMLEDDTLVVKGWLPFALQALDDIKQRTANTNWIYMRLFYVDDLLGWNSEEWPKYLAWSFIIWALLTAIMVAFKRGFSHKLKTIPNSAIGITSCIFIPAAVALHFMAGRQTMWPISPGVYEMNKYGCCSQGLVFPRSIIPEFLEWTDLTTDWLVDMMVEKIADYEGWTRWAVIPSLLQHVGATSSKGYGFDDSAKTLWNFRYEDYPH</sequence>
<dbReference type="PANTHER" id="PTHR31410">
    <property type="entry name" value="TRANSMEMBRANE PROTEIN 246"/>
    <property type="match status" value="1"/>
</dbReference>
<organism evidence="2 3">
    <name type="scientific">Penicillium salamii</name>
    <dbReference type="NCBI Taxonomy" id="1612424"/>
    <lineage>
        <taxon>Eukaryota</taxon>
        <taxon>Fungi</taxon>
        <taxon>Dikarya</taxon>
        <taxon>Ascomycota</taxon>
        <taxon>Pezizomycotina</taxon>
        <taxon>Eurotiomycetes</taxon>
        <taxon>Eurotiomycetidae</taxon>
        <taxon>Eurotiales</taxon>
        <taxon>Aspergillaceae</taxon>
        <taxon>Penicillium</taxon>
    </lineage>
</organism>
<dbReference type="Proteomes" id="UP001152592">
    <property type="component" value="Unassembled WGS sequence"/>
</dbReference>
<keyword evidence="1" id="KW-0812">Transmembrane</keyword>